<dbReference type="Proteomes" id="UP001172386">
    <property type="component" value="Unassembled WGS sequence"/>
</dbReference>
<protein>
    <submittedName>
        <fullName evidence="1">Uncharacterized protein</fullName>
    </submittedName>
</protein>
<evidence type="ECO:0000313" key="1">
    <source>
        <dbReference type="EMBL" id="KAJ9660517.1"/>
    </source>
</evidence>
<gene>
    <name evidence="1" type="ORF">H2198_002453</name>
</gene>
<name>A0ACC3ADZ9_9EURO</name>
<dbReference type="EMBL" id="JAPDRQ010000030">
    <property type="protein sequence ID" value="KAJ9660517.1"/>
    <property type="molecule type" value="Genomic_DNA"/>
</dbReference>
<sequence length="370" mass="41585">MRPTLVALKENIPHGKYAIKRFKIGQQTAKREHWGSILEEGPLASQCRKLYNNFTPSLAVNQIARIAQNARIYSMQIPPFTKSQPLSQENASEAVAQGCWLRSSKGQKEGGLRTFPVGRKIGFTNKNIWAQYNVDAPNWGYMYNQTILGIPTDRTGQSRKSFRMKRTLEPKIEPEIVFGIGQTPTASMNDEELLSCVSWVCHGFEIVESIFPDWKFNAVDTTIAGGLHRVLLLDNHNMRSVSDIKSHADFLTQLQNFEIDLFCNGKLVDQGKGSNVLGSPIKALKHLVELLNDQTLHPQIMPGEIITTGTLTKALPINDGDVWHTHFRGIELGGYRVQFELTDPTIHASQKYLDGRNEVLRYIQKANASV</sequence>
<evidence type="ECO:0000313" key="2">
    <source>
        <dbReference type="Proteomes" id="UP001172386"/>
    </source>
</evidence>
<keyword evidence="2" id="KW-1185">Reference proteome</keyword>
<proteinExistence type="predicted"/>
<organism evidence="1 2">
    <name type="scientific">Neophaeococcomyces mojaviensis</name>
    <dbReference type="NCBI Taxonomy" id="3383035"/>
    <lineage>
        <taxon>Eukaryota</taxon>
        <taxon>Fungi</taxon>
        <taxon>Dikarya</taxon>
        <taxon>Ascomycota</taxon>
        <taxon>Pezizomycotina</taxon>
        <taxon>Eurotiomycetes</taxon>
        <taxon>Chaetothyriomycetidae</taxon>
        <taxon>Chaetothyriales</taxon>
        <taxon>Chaetothyriales incertae sedis</taxon>
        <taxon>Neophaeococcomyces</taxon>
    </lineage>
</organism>
<accession>A0ACC3ADZ9</accession>
<reference evidence="1" key="1">
    <citation type="submission" date="2022-10" db="EMBL/GenBank/DDBJ databases">
        <title>Culturing micro-colonial fungi from biological soil crusts in the Mojave desert and describing Neophaeococcomyces mojavensis, and introducing the new genera and species Taxawa tesnikishii.</title>
        <authorList>
            <person name="Kurbessoian T."/>
            <person name="Stajich J.E."/>
        </authorList>
    </citation>
    <scope>NUCLEOTIDE SEQUENCE</scope>
    <source>
        <strain evidence="1">JES_112</strain>
    </source>
</reference>
<comment type="caution">
    <text evidence="1">The sequence shown here is derived from an EMBL/GenBank/DDBJ whole genome shotgun (WGS) entry which is preliminary data.</text>
</comment>